<dbReference type="Proteomes" id="UP001144352">
    <property type="component" value="Unassembled WGS sequence"/>
</dbReference>
<dbReference type="RefSeq" id="WP_214186083.1">
    <property type="nucleotide sequence ID" value="NZ_BSDS01000001.1"/>
</dbReference>
<sequence>MILRYDGTFAGFLSAVALARERGIKPEAITDREPEQQGLFAAIEEVATDRDRAEELYRLISRTLPSGALQTLRYAFHSCEPGREILLFRYLELGLATGPRFGAMLAHEAVIPVWKLARAVGREAHRYKGLVRFQQLEGGVWYAAMEPDHRILPLIAPHFAARFADQRWIIHDPRRGEAVVFDPARRKWAETSLEVTGPLPLSAGEELFRDLWQRYFDRLAIAERHNPKLQRQNLPLKHRGHLPEFER</sequence>
<dbReference type="InterPro" id="IPR023875">
    <property type="entry name" value="DNA_repair_put"/>
</dbReference>
<evidence type="ECO:0000259" key="1">
    <source>
        <dbReference type="Pfam" id="PF13566"/>
    </source>
</evidence>
<dbReference type="EMBL" id="BSDS01000001">
    <property type="protein sequence ID" value="GLI38166.1"/>
    <property type="molecule type" value="Genomic_DNA"/>
</dbReference>
<comment type="caution">
    <text evidence="2">The sequence shown here is derived from an EMBL/GenBank/DDBJ whole genome shotgun (WGS) entry which is preliminary data.</text>
</comment>
<dbReference type="InterPro" id="IPR025404">
    <property type="entry name" value="DUF4130"/>
</dbReference>
<organism evidence="2 3">
    <name type="scientific">Geobacter hydrogenophilus</name>
    <dbReference type="NCBI Taxonomy" id="40983"/>
    <lineage>
        <taxon>Bacteria</taxon>
        <taxon>Pseudomonadati</taxon>
        <taxon>Thermodesulfobacteriota</taxon>
        <taxon>Desulfuromonadia</taxon>
        <taxon>Geobacterales</taxon>
        <taxon>Geobacteraceae</taxon>
        <taxon>Geobacter</taxon>
    </lineage>
</organism>
<name>A0A9W6G098_9BACT</name>
<feature type="domain" description="DUF4130" evidence="1">
    <location>
        <begin position="82"/>
        <end position="244"/>
    </location>
</feature>
<evidence type="ECO:0000313" key="3">
    <source>
        <dbReference type="Proteomes" id="UP001144352"/>
    </source>
</evidence>
<dbReference type="Pfam" id="PF13566">
    <property type="entry name" value="DUF4130"/>
    <property type="match status" value="1"/>
</dbReference>
<dbReference type="NCBIfam" id="TIGR03915">
    <property type="entry name" value="SAM_7_link_chp"/>
    <property type="match status" value="1"/>
</dbReference>
<gene>
    <name evidence="2" type="ORF">GHYDROH2_16670</name>
</gene>
<dbReference type="AlphaFoldDB" id="A0A9W6G098"/>
<keyword evidence="3" id="KW-1185">Reference proteome</keyword>
<protein>
    <recommendedName>
        <fullName evidence="1">DUF4130 domain-containing protein</fullName>
    </recommendedName>
</protein>
<proteinExistence type="predicted"/>
<reference evidence="2" key="1">
    <citation type="submission" date="2022-12" db="EMBL/GenBank/DDBJ databases">
        <title>Reference genome sequencing for broad-spectrum identification of bacterial and archaeal isolates by mass spectrometry.</title>
        <authorList>
            <person name="Sekiguchi Y."/>
            <person name="Tourlousse D.M."/>
        </authorList>
    </citation>
    <scope>NUCLEOTIDE SEQUENCE</scope>
    <source>
        <strain evidence="2">H2</strain>
    </source>
</reference>
<accession>A0A9W6G098</accession>
<evidence type="ECO:0000313" key="2">
    <source>
        <dbReference type="EMBL" id="GLI38166.1"/>
    </source>
</evidence>